<dbReference type="AlphaFoldDB" id="A0A1G2SCX6"/>
<dbReference type="Proteomes" id="UP000178817">
    <property type="component" value="Unassembled WGS sequence"/>
</dbReference>
<proteinExistence type="predicted"/>
<organism evidence="1 2">
    <name type="scientific">Candidatus Yonathbacteria bacterium RIFCSPLOWO2_01_FULL_43_27</name>
    <dbReference type="NCBI Taxonomy" id="1802726"/>
    <lineage>
        <taxon>Bacteria</taxon>
        <taxon>Candidatus Yonathiibacteriota</taxon>
    </lineage>
</organism>
<gene>
    <name evidence="1" type="ORF">A3B07_01805</name>
</gene>
<dbReference type="STRING" id="1802726.A3B07_01805"/>
<name>A0A1G2SCX6_9BACT</name>
<accession>A0A1G2SCX6</accession>
<reference evidence="1 2" key="1">
    <citation type="journal article" date="2016" name="Nat. Commun.">
        <title>Thousands of microbial genomes shed light on interconnected biogeochemical processes in an aquifer system.</title>
        <authorList>
            <person name="Anantharaman K."/>
            <person name="Brown C.T."/>
            <person name="Hug L.A."/>
            <person name="Sharon I."/>
            <person name="Castelle C.J."/>
            <person name="Probst A.J."/>
            <person name="Thomas B.C."/>
            <person name="Singh A."/>
            <person name="Wilkins M.J."/>
            <person name="Karaoz U."/>
            <person name="Brodie E.L."/>
            <person name="Williams K.H."/>
            <person name="Hubbard S.S."/>
            <person name="Banfield J.F."/>
        </authorList>
    </citation>
    <scope>NUCLEOTIDE SEQUENCE [LARGE SCALE GENOMIC DNA]</scope>
</reference>
<evidence type="ECO:0000313" key="1">
    <source>
        <dbReference type="EMBL" id="OHA82648.1"/>
    </source>
</evidence>
<sequence>MTGDKVGKALNSAKGGPWRNSALWRKGHSVQGVPLEDTLKKYNGLICKNMLLYKIDMKSE</sequence>
<protein>
    <submittedName>
        <fullName evidence="1">Uncharacterized protein</fullName>
    </submittedName>
</protein>
<dbReference type="EMBL" id="MHUV01000005">
    <property type="protein sequence ID" value="OHA82648.1"/>
    <property type="molecule type" value="Genomic_DNA"/>
</dbReference>
<comment type="caution">
    <text evidence="1">The sequence shown here is derived from an EMBL/GenBank/DDBJ whole genome shotgun (WGS) entry which is preliminary data.</text>
</comment>
<evidence type="ECO:0000313" key="2">
    <source>
        <dbReference type="Proteomes" id="UP000178817"/>
    </source>
</evidence>